<sequence>SRLQKSGCFCCSLVSVWKEPSPLPSRCLISILITHSGHPRHSGAAPAPASCHQCNASISNMANFISSHPLPALLMACVLLKNQLDQGVELELKEAFKSLFFCLASVHRHTGNN</sequence>
<dbReference type="Proteomes" id="UP000694540">
    <property type="component" value="Unplaced"/>
</dbReference>
<accession>A0A8C3W2W6</accession>
<proteinExistence type="predicted"/>
<evidence type="ECO:0000313" key="1">
    <source>
        <dbReference type="Ensembl" id="ENSCWAP00000007920.1"/>
    </source>
</evidence>
<protein>
    <submittedName>
        <fullName evidence="1">Uncharacterized protein</fullName>
    </submittedName>
</protein>
<dbReference type="Ensembl" id="ENSCWAT00000008627.1">
    <property type="protein sequence ID" value="ENSCWAP00000007920.1"/>
    <property type="gene ID" value="ENSCWAG00000006163.1"/>
</dbReference>
<organism evidence="1 2">
    <name type="scientific">Catagonus wagneri</name>
    <name type="common">Chacoan peccary</name>
    <dbReference type="NCBI Taxonomy" id="51154"/>
    <lineage>
        <taxon>Eukaryota</taxon>
        <taxon>Metazoa</taxon>
        <taxon>Chordata</taxon>
        <taxon>Craniata</taxon>
        <taxon>Vertebrata</taxon>
        <taxon>Euteleostomi</taxon>
        <taxon>Mammalia</taxon>
        <taxon>Eutheria</taxon>
        <taxon>Laurasiatheria</taxon>
        <taxon>Artiodactyla</taxon>
        <taxon>Suina</taxon>
        <taxon>Tayassuidae</taxon>
        <taxon>Catagonus</taxon>
    </lineage>
</organism>
<keyword evidence="2" id="KW-1185">Reference proteome</keyword>
<reference evidence="1" key="2">
    <citation type="submission" date="2025-09" db="UniProtKB">
        <authorList>
            <consortium name="Ensembl"/>
        </authorList>
    </citation>
    <scope>IDENTIFICATION</scope>
</reference>
<evidence type="ECO:0000313" key="2">
    <source>
        <dbReference type="Proteomes" id="UP000694540"/>
    </source>
</evidence>
<reference evidence="1" key="1">
    <citation type="submission" date="2025-08" db="UniProtKB">
        <authorList>
            <consortium name="Ensembl"/>
        </authorList>
    </citation>
    <scope>IDENTIFICATION</scope>
</reference>
<dbReference type="AlphaFoldDB" id="A0A8C3W2W6"/>
<name>A0A8C3W2W6_9CETA</name>